<accession>A0A8H6IE12</accession>
<keyword evidence="1" id="KW-0175">Coiled coil</keyword>
<dbReference type="OrthoDB" id="3248197at2759"/>
<dbReference type="InterPro" id="IPR001810">
    <property type="entry name" value="F-box_dom"/>
</dbReference>
<sequence length="170" mass="19330">SPFSDWLDTNYSPDAKQAHQIQAYLNAPRNELAVLDAEVDAAERALNALRTKQARLRRHIAAHEALVHPIRRIPDELLQEIFQHCLPTRHMPTLSNRSAPILLTRVSRPWRALAFGTPTLWTSLHIPIPRGRSEADHIALTEARHAGVAWWFSRTGHIPLSISLYWPPSL</sequence>
<evidence type="ECO:0000259" key="2">
    <source>
        <dbReference type="Pfam" id="PF12937"/>
    </source>
</evidence>
<evidence type="ECO:0000313" key="3">
    <source>
        <dbReference type="EMBL" id="KAF6763768.1"/>
    </source>
</evidence>
<dbReference type="Proteomes" id="UP000521943">
    <property type="component" value="Unassembled WGS sequence"/>
</dbReference>
<feature type="non-terminal residue" evidence="3">
    <location>
        <position position="1"/>
    </location>
</feature>
<proteinExistence type="predicted"/>
<protein>
    <recommendedName>
        <fullName evidence="2">F-box domain-containing protein</fullName>
    </recommendedName>
</protein>
<evidence type="ECO:0000313" key="4">
    <source>
        <dbReference type="Proteomes" id="UP000521943"/>
    </source>
</evidence>
<dbReference type="AlphaFoldDB" id="A0A8H6IE12"/>
<evidence type="ECO:0000256" key="1">
    <source>
        <dbReference type="SAM" id="Coils"/>
    </source>
</evidence>
<reference evidence="3 4" key="1">
    <citation type="submission" date="2020-07" db="EMBL/GenBank/DDBJ databases">
        <title>Comparative genomics of pyrophilous fungi reveals a link between fire events and developmental genes.</title>
        <authorList>
            <consortium name="DOE Joint Genome Institute"/>
            <person name="Steindorff A.S."/>
            <person name="Carver A."/>
            <person name="Calhoun S."/>
            <person name="Stillman K."/>
            <person name="Liu H."/>
            <person name="Lipzen A."/>
            <person name="Pangilinan J."/>
            <person name="Labutti K."/>
            <person name="Bruns T.D."/>
            <person name="Grigoriev I.V."/>
        </authorList>
    </citation>
    <scope>NUCLEOTIDE SEQUENCE [LARGE SCALE GENOMIC DNA]</scope>
    <source>
        <strain evidence="3 4">CBS 144469</strain>
    </source>
</reference>
<feature type="non-terminal residue" evidence="3">
    <location>
        <position position="170"/>
    </location>
</feature>
<dbReference type="Gene3D" id="1.20.1280.50">
    <property type="match status" value="1"/>
</dbReference>
<dbReference type="Pfam" id="PF12937">
    <property type="entry name" value="F-box-like"/>
    <property type="match status" value="1"/>
</dbReference>
<gene>
    <name evidence="3" type="ORF">DFP72DRAFT_745097</name>
</gene>
<dbReference type="EMBL" id="JACGCI010000005">
    <property type="protein sequence ID" value="KAF6763768.1"/>
    <property type="molecule type" value="Genomic_DNA"/>
</dbReference>
<organism evidence="3 4">
    <name type="scientific">Ephemerocybe angulata</name>
    <dbReference type="NCBI Taxonomy" id="980116"/>
    <lineage>
        <taxon>Eukaryota</taxon>
        <taxon>Fungi</taxon>
        <taxon>Dikarya</taxon>
        <taxon>Basidiomycota</taxon>
        <taxon>Agaricomycotina</taxon>
        <taxon>Agaricomycetes</taxon>
        <taxon>Agaricomycetidae</taxon>
        <taxon>Agaricales</taxon>
        <taxon>Agaricineae</taxon>
        <taxon>Psathyrellaceae</taxon>
        <taxon>Ephemerocybe</taxon>
    </lineage>
</organism>
<comment type="caution">
    <text evidence="3">The sequence shown here is derived from an EMBL/GenBank/DDBJ whole genome shotgun (WGS) entry which is preliminary data.</text>
</comment>
<feature type="domain" description="F-box" evidence="2">
    <location>
        <begin position="71"/>
        <end position="126"/>
    </location>
</feature>
<keyword evidence="4" id="KW-1185">Reference proteome</keyword>
<feature type="coiled-coil region" evidence="1">
    <location>
        <begin position="32"/>
        <end position="59"/>
    </location>
</feature>
<name>A0A8H6IE12_9AGAR</name>